<evidence type="ECO:0000313" key="7">
    <source>
        <dbReference type="EMBL" id="MXJ09613.1"/>
    </source>
</evidence>
<dbReference type="EC" id="2.7.2.4" evidence="1"/>
<evidence type="ECO:0000256" key="4">
    <source>
        <dbReference type="ARBA" id="ARBA00022840"/>
    </source>
</evidence>
<keyword evidence="3" id="KW-0418">Kinase</keyword>
<dbReference type="AlphaFoldDB" id="A0A8T6BL03"/>
<dbReference type="RefSeq" id="WP_432704644.1">
    <property type="nucleotide sequence ID" value="NZ_JAJHEX010000451.1"/>
</dbReference>
<reference evidence="7 8" key="1">
    <citation type="submission" date="2019-12" db="EMBL/GenBank/DDBJ databases">
        <title>Enteriobacteria Tanzani isolates_10434.</title>
        <authorList>
            <person name="Subbiah M."/>
            <person name="Call D."/>
        </authorList>
    </citation>
    <scope>NUCLEOTIDE SEQUENCE [LARGE SCALE GENOMIC DNA]</scope>
    <source>
        <strain evidence="7 8">10434wG3</strain>
    </source>
</reference>
<accession>A0A8T6BL03</accession>
<evidence type="ECO:0000256" key="2">
    <source>
        <dbReference type="ARBA" id="ARBA00022741"/>
    </source>
</evidence>
<keyword evidence="4" id="KW-0067">ATP-binding</keyword>
<evidence type="ECO:0000256" key="3">
    <source>
        <dbReference type="ARBA" id="ARBA00022777"/>
    </source>
</evidence>
<evidence type="ECO:0000256" key="5">
    <source>
        <dbReference type="ARBA" id="ARBA00023154"/>
    </source>
</evidence>
<keyword evidence="2" id="KW-0547">Nucleotide-binding</keyword>
<proteinExistence type="predicted"/>
<feature type="domain" description="Aspartokinase ACT" evidence="6">
    <location>
        <begin position="2"/>
        <end position="45"/>
    </location>
</feature>
<name>A0A8T6BL03_ECOLX</name>
<dbReference type="EMBL" id="WUIG01000281">
    <property type="protein sequence ID" value="MXJ09613.1"/>
    <property type="molecule type" value="Genomic_DNA"/>
</dbReference>
<keyword evidence="5" id="KW-0457">Lysine biosynthesis</keyword>
<keyword evidence="5" id="KW-0028">Amino-acid biosynthesis</keyword>
<evidence type="ECO:0000259" key="6">
    <source>
        <dbReference type="Pfam" id="PF22468"/>
    </source>
</evidence>
<dbReference type="SUPFAM" id="SSF55021">
    <property type="entry name" value="ACT-like"/>
    <property type="match status" value="1"/>
</dbReference>
<gene>
    <name evidence="7" type="ORF">GRW24_14205</name>
</gene>
<dbReference type="Proteomes" id="UP000447081">
    <property type="component" value="Unassembled WGS sequence"/>
</dbReference>
<evidence type="ECO:0000313" key="8">
    <source>
        <dbReference type="Proteomes" id="UP000447081"/>
    </source>
</evidence>
<dbReference type="InterPro" id="IPR054352">
    <property type="entry name" value="ACT_Aspartokinase"/>
</dbReference>
<comment type="caution">
    <text evidence="7">The sequence shown here is derived from an EMBL/GenBank/DDBJ whole genome shotgun (WGS) entry which is preliminary data.</text>
</comment>
<sequence>CGVGKEVFGVLEPFNIRMICYGASSHNLCFLVPGEDAEQVVQKLHFNLFE</sequence>
<evidence type="ECO:0000256" key="1">
    <source>
        <dbReference type="ARBA" id="ARBA00013059"/>
    </source>
</evidence>
<dbReference type="Pfam" id="PF22468">
    <property type="entry name" value="ACT_9"/>
    <property type="match status" value="1"/>
</dbReference>
<dbReference type="InterPro" id="IPR045865">
    <property type="entry name" value="ACT-like_dom_sf"/>
</dbReference>
<dbReference type="Gene3D" id="3.30.70.260">
    <property type="match status" value="1"/>
</dbReference>
<protein>
    <recommendedName>
        <fullName evidence="1">aspartate kinase</fullName>
        <ecNumber evidence="1">2.7.2.4</ecNumber>
    </recommendedName>
</protein>
<dbReference type="GO" id="GO:0009085">
    <property type="term" value="P:lysine biosynthetic process"/>
    <property type="evidence" value="ECO:0007669"/>
    <property type="project" value="UniProtKB-KW"/>
</dbReference>
<feature type="non-terminal residue" evidence="7">
    <location>
        <position position="1"/>
    </location>
</feature>
<dbReference type="GO" id="GO:0005524">
    <property type="term" value="F:ATP binding"/>
    <property type="evidence" value="ECO:0007669"/>
    <property type="project" value="UniProtKB-KW"/>
</dbReference>
<keyword evidence="7" id="KW-0808">Transferase</keyword>
<dbReference type="GO" id="GO:0004072">
    <property type="term" value="F:aspartate kinase activity"/>
    <property type="evidence" value="ECO:0007669"/>
    <property type="project" value="UniProtKB-EC"/>
</dbReference>
<organism evidence="7 8">
    <name type="scientific">Escherichia coli</name>
    <dbReference type="NCBI Taxonomy" id="562"/>
    <lineage>
        <taxon>Bacteria</taxon>
        <taxon>Pseudomonadati</taxon>
        <taxon>Pseudomonadota</taxon>
        <taxon>Gammaproteobacteria</taxon>
        <taxon>Enterobacterales</taxon>
        <taxon>Enterobacteriaceae</taxon>
        <taxon>Escherichia</taxon>
    </lineage>
</organism>